<feature type="chain" id="PRO_5021948865" evidence="1">
    <location>
        <begin position="21"/>
        <end position="162"/>
    </location>
</feature>
<evidence type="ECO:0000313" key="3">
    <source>
        <dbReference type="Proteomes" id="UP000315115"/>
    </source>
</evidence>
<reference evidence="3" key="1">
    <citation type="submission" date="2019-07" db="EMBL/GenBank/DDBJ databases">
        <title>Complete Genome Sequences of Vibrion rotiferianus strain AM7.</title>
        <authorList>
            <person name="Miyazaki K."/>
            <person name="Wiseschart A."/>
            <person name="Pootanakit K."/>
            <person name="Ishimori K."/>
            <person name="Kitahara K."/>
        </authorList>
    </citation>
    <scope>NUCLEOTIDE SEQUENCE [LARGE SCALE GENOMIC DNA]</scope>
    <source>
        <strain evidence="3">AM7</strain>
    </source>
</reference>
<organism evidence="2 3">
    <name type="scientific">Vibrio rotiferianus</name>
    <dbReference type="NCBI Taxonomy" id="190895"/>
    <lineage>
        <taxon>Bacteria</taxon>
        <taxon>Pseudomonadati</taxon>
        <taxon>Pseudomonadota</taxon>
        <taxon>Gammaproteobacteria</taxon>
        <taxon>Vibrionales</taxon>
        <taxon>Vibrionaceae</taxon>
        <taxon>Vibrio</taxon>
    </lineage>
</organism>
<keyword evidence="1" id="KW-0732">Signal</keyword>
<dbReference type="RefSeq" id="WP_143693657.1">
    <property type="nucleotide sequence ID" value="NZ_AP019799.1"/>
</dbReference>
<gene>
    <name evidence="2" type="ORF">VroAM7_36820</name>
</gene>
<protein>
    <submittedName>
        <fullName evidence="2">Uncharacterized protein</fullName>
    </submittedName>
</protein>
<dbReference type="EMBL" id="AP019799">
    <property type="protein sequence ID" value="BBL91029.1"/>
    <property type="molecule type" value="Genomic_DNA"/>
</dbReference>
<accession>A0A510IBH0</accession>
<evidence type="ECO:0000256" key="1">
    <source>
        <dbReference type="SAM" id="SignalP"/>
    </source>
</evidence>
<evidence type="ECO:0000313" key="2">
    <source>
        <dbReference type="EMBL" id="BBL91029.1"/>
    </source>
</evidence>
<sequence length="162" mass="18786">MKTLTFFLFIALSISNIAEAKQLPNLKCIQKTGAYVLFDSTKETDDEFAIHTFTKSNAEQTPIYIIDGEGFRVLRNTNENIKNEFILSDGMEFNYHSGDSYVSRKNERTLFSWMFFEDYSRAIRTTFAINSDSTSGTTLDTYYCEPTNMTYWSLKERYPVAQ</sequence>
<feature type="signal peptide" evidence="1">
    <location>
        <begin position="1"/>
        <end position="20"/>
    </location>
</feature>
<name>A0A510IBH0_9VIBR</name>
<dbReference type="AlphaFoldDB" id="A0A510IBH0"/>
<proteinExistence type="predicted"/>
<dbReference type="Proteomes" id="UP000315115">
    <property type="component" value="Chromosome 2"/>
</dbReference>